<dbReference type="Gene3D" id="3.40.50.300">
    <property type="entry name" value="P-loop containing nucleotide triphosphate hydrolases"/>
    <property type="match status" value="1"/>
</dbReference>
<dbReference type="AlphaFoldDB" id="A0A401QXR3"/>
<dbReference type="PANTHER" id="PTHR47691">
    <property type="entry name" value="REGULATOR-RELATED"/>
    <property type="match status" value="1"/>
</dbReference>
<sequence length="716" mass="77106">MGRDGNVVGGEARLSGPVIQAGEVTGGIHLHGAGGQPTLPVPRQLPPLTAHFMGRSDDLAALDDLRSRHDGHSAPLIVVSGPAGVGKTALVTRWLRDTDEAYPDGHLYADLRGHSPEGPAEPGEILGQFLRALGVGPVPAGPAEQAALWRSVTANLRIGIVIDNVLSAAQVRPLLPGGRSGLTVVTSRNRLTGLGVDGARVYHLGVLDPAAAEELLSRGVGRERVQNEAAAAREVVLLCAGLPLAVCLASARLAARPKQPLRALVDALAEDRDRLEELTVEGEKAVRSGLDGSYAVLSEGAARLYRRWGLLPVRVFEVRSAAAVCGVPMRVAERLIDALLEANLIEESGPDAYRFHDLVRLHARERGLLDETDDGRSETLRRACDWYLATATEAQRLLTPIQLTLRRDFAFCPDGLPLPFDDETGALEWLAVHRLDLLEAVRTATGQGWYDTGWQIVDAMWPLFLRLRHYGLWIEAHELGLAAAERAGDRAAERQMLNSGAIGFTSAHRIDDAIDWYRRSLTAAREAGDVRDEGQALHGLGTCHREAGRTGQAVSYLSQAITAWEGCGYRRGAALSRIIVGEIALEGDDIDRAVDCFSQAHTVLTEVRDPYDAARALAFLGYAHTMAASPGKRAADPGADGYERGIGELREALAVFEASGAAHWRARALELLGRSAQHHGERDTAREFYERSRVAHLPHSPDEAARLAGRLGELGG</sequence>
<dbReference type="Pfam" id="PF13424">
    <property type="entry name" value="TPR_12"/>
    <property type="match status" value="1"/>
</dbReference>
<evidence type="ECO:0000313" key="3">
    <source>
        <dbReference type="Proteomes" id="UP000288351"/>
    </source>
</evidence>
<dbReference type="Pfam" id="PF13191">
    <property type="entry name" value="AAA_16"/>
    <property type="match status" value="1"/>
</dbReference>
<protein>
    <submittedName>
        <fullName evidence="2">NTPase</fullName>
    </submittedName>
</protein>
<dbReference type="Gene3D" id="1.25.40.10">
    <property type="entry name" value="Tetratricopeptide repeat domain"/>
    <property type="match status" value="2"/>
</dbReference>
<comment type="caution">
    <text evidence="2">The sequence shown here is derived from an EMBL/GenBank/DDBJ whole genome shotgun (WGS) entry which is preliminary data.</text>
</comment>
<proteinExistence type="predicted"/>
<dbReference type="SUPFAM" id="SSF52540">
    <property type="entry name" value="P-loop containing nucleoside triphosphate hydrolases"/>
    <property type="match status" value="1"/>
</dbReference>
<dbReference type="InterPro" id="IPR011990">
    <property type="entry name" value="TPR-like_helical_dom_sf"/>
</dbReference>
<dbReference type="Proteomes" id="UP000288351">
    <property type="component" value="Unassembled WGS sequence"/>
</dbReference>
<gene>
    <name evidence="2" type="ORF">SALB_02888</name>
</gene>
<reference evidence="2 3" key="1">
    <citation type="journal article" date="2019" name="Microbiol. Resour. Announc.">
        <title>Draft Genome Sequence of the Most Traditional epsilon-Poly-l-Lysine Producer, Streptomyces albulus NBRC14147.</title>
        <authorList>
            <person name="Yamanaka K."/>
            <person name="Hamano Y."/>
        </authorList>
    </citation>
    <scope>NUCLEOTIDE SEQUENCE [LARGE SCALE GENOMIC DNA]</scope>
    <source>
        <strain evidence="2 3">NBRC 14147</strain>
    </source>
</reference>
<dbReference type="InterPro" id="IPR027417">
    <property type="entry name" value="P-loop_NTPase"/>
</dbReference>
<dbReference type="EMBL" id="BHXC01000006">
    <property type="protein sequence ID" value="GCB90186.1"/>
    <property type="molecule type" value="Genomic_DNA"/>
</dbReference>
<evidence type="ECO:0000259" key="1">
    <source>
        <dbReference type="Pfam" id="PF13191"/>
    </source>
</evidence>
<evidence type="ECO:0000313" key="2">
    <source>
        <dbReference type="EMBL" id="GCB90186.1"/>
    </source>
</evidence>
<accession>A0A401QXR3</accession>
<organism evidence="2 3">
    <name type="scientific">Streptomyces noursei</name>
    <name type="common">Streptomyces albulus</name>
    <dbReference type="NCBI Taxonomy" id="1971"/>
    <lineage>
        <taxon>Bacteria</taxon>
        <taxon>Bacillati</taxon>
        <taxon>Actinomycetota</taxon>
        <taxon>Actinomycetes</taxon>
        <taxon>Kitasatosporales</taxon>
        <taxon>Streptomycetaceae</taxon>
        <taxon>Streptomyces</taxon>
    </lineage>
</organism>
<dbReference type="PANTHER" id="PTHR47691:SF3">
    <property type="entry name" value="HTH-TYPE TRANSCRIPTIONAL REGULATOR RV0890C-RELATED"/>
    <property type="match status" value="1"/>
</dbReference>
<feature type="domain" description="Orc1-like AAA ATPase" evidence="1">
    <location>
        <begin position="52"/>
        <end position="150"/>
    </location>
</feature>
<dbReference type="InterPro" id="IPR041664">
    <property type="entry name" value="AAA_16"/>
</dbReference>
<dbReference type="SUPFAM" id="SSF48452">
    <property type="entry name" value="TPR-like"/>
    <property type="match status" value="1"/>
</dbReference>
<name>A0A401QXR3_STRNR</name>
<dbReference type="RefSeq" id="WP_020929704.1">
    <property type="nucleotide sequence ID" value="NZ_BHXC01000006.1"/>
</dbReference>